<evidence type="ECO:0000256" key="1">
    <source>
        <dbReference type="SAM" id="MobiDB-lite"/>
    </source>
</evidence>
<dbReference type="EMBL" id="MU006806">
    <property type="protein sequence ID" value="KAF2635536.1"/>
    <property type="molecule type" value="Genomic_DNA"/>
</dbReference>
<feature type="compositionally biased region" description="Polar residues" evidence="1">
    <location>
        <begin position="226"/>
        <end position="235"/>
    </location>
</feature>
<protein>
    <submittedName>
        <fullName evidence="3">Uncharacterized protein</fullName>
    </submittedName>
</protein>
<keyword evidence="4" id="KW-1185">Reference proteome</keyword>
<feature type="region of interest" description="Disordered" evidence="1">
    <location>
        <begin position="17"/>
        <end position="49"/>
    </location>
</feature>
<dbReference type="Proteomes" id="UP000799753">
    <property type="component" value="Unassembled WGS sequence"/>
</dbReference>
<evidence type="ECO:0000256" key="2">
    <source>
        <dbReference type="SAM" id="Phobius"/>
    </source>
</evidence>
<feature type="region of interest" description="Disordered" evidence="1">
    <location>
        <begin position="359"/>
        <end position="384"/>
    </location>
</feature>
<evidence type="ECO:0000313" key="3">
    <source>
        <dbReference type="EMBL" id="KAF2635536.1"/>
    </source>
</evidence>
<feature type="transmembrane region" description="Helical" evidence="2">
    <location>
        <begin position="96"/>
        <end position="123"/>
    </location>
</feature>
<name>A0A6A6RK57_9PLEO</name>
<sequence length="384" mass="41553">MSIVFLTVTDTTFVNPPTGTTTVSRGSSSTAALTKPTSQPSQSTTLSSAHSGTTFSTIFTSITPIVTSTPAVSLPTTTPTSPMNAPLRSQQTSDAILLLIFSTFALFGIFSVGSLIVLIWKFYKGYCPGCKVRDQRIKFLQNGDPIVAKPTGGDFPFVRQDGDIVVDLESLLKSDHEGEKTILRTSTVHANPTMNLSDDPEVDKNRKTALDHLEGRSGVYAGDSGFDSQSRSGTSWWAPKGKAKKPDLESGSADLGTHPLGALKDPGEPFVDVNLHESGTSTRPDLRNPYAATGGYGNAYAVEKGNDSLPDLSAVNPYMYNPQVLSPHMRCYSPQQEATPPLPLVTRKPTAADLARERYEASRYAPNPKEEKTEGKFWWNSRRS</sequence>
<dbReference type="OrthoDB" id="10681508at2759"/>
<organism evidence="3 4">
    <name type="scientific">Massarina eburnea CBS 473.64</name>
    <dbReference type="NCBI Taxonomy" id="1395130"/>
    <lineage>
        <taxon>Eukaryota</taxon>
        <taxon>Fungi</taxon>
        <taxon>Dikarya</taxon>
        <taxon>Ascomycota</taxon>
        <taxon>Pezizomycotina</taxon>
        <taxon>Dothideomycetes</taxon>
        <taxon>Pleosporomycetidae</taxon>
        <taxon>Pleosporales</taxon>
        <taxon>Massarineae</taxon>
        <taxon>Massarinaceae</taxon>
        <taxon>Massarina</taxon>
    </lineage>
</organism>
<dbReference type="AlphaFoldDB" id="A0A6A6RK57"/>
<keyword evidence="2" id="KW-0472">Membrane</keyword>
<proteinExistence type="predicted"/>
<keyword evidence="2" id="KW-1133">Transmembrane helix</keyword>
<gene>
    <name evidence="3" type="ORF">P280DRAFT_523079</name>
</gene>
<feature type="region of interest" description="Disordered" evidence="1">
    <location>
        <begin position="213"/>
        <end position="253"/>
    </location>
</feature>
<evidence type="ECO:0000313" key="4">
    <source>
        <dbReference type="Proteomes" id="UP000799753"/>
    </source>
</evidence>
<keyword evidence="2" id="KW-0812">Transmembrane</keyword>
<reference evidence="3" key="1">
    <citation type="journal article" date="2020" name="Stud. Mycol.">
        <title>101 Dothideomycetes genomes: a test case for predicting lifestyles and emergence of pathogens.</title>
        <authorList>
            <person name="Haridas S."/>
            <person name="Albert R."/>
            <person name="Binder M."/>
            <person name="Bloem J."/>
            <person name="Labutti K."/>
            <person name="Salamov A."/>
            <person name="Andreopoulos B."/>
            <person name="Baker S."/>
            <person name="Barry K."/>
            <person name="Bills G."/>
            <person name="Bluhm B."/>
            <person name="Cannon C."/>
            <person name="Castanera R."/>
            <person name="Culley D."/>
            <person name="Daum C."/>
            <person name="Ezra D."/>
            <person name="Gonzalez J."/>
            <person name="Henrissat B."/>
            <person name="Kuo A."/>
            <person name="Liang C."/>
            <person name="Lipzen A."/>
            <person name="Lutzoni F."/>
            <person name="Magnuson J."/>
            <person name="Mondo S."/>
            <person name="Nolan M."/>
            <person name="Ohm R."/>
            <person name="Pangilinan J."/>
            <person name="Park H.-J."/>
            <person name="Ramirez L."/>
            <person name="Alfaro M."/>
            <person name="Sun H."/>
            <person name="Tritt A."/>
            <person name="Yoshinaga Y."/>
            <person name="Zwiers L.-H."/>
            <person name="Turgeon B."/>
            <person name="Goodwin S."/>
            <person name="Spatafora J."/>
            <person name="Crous P."/>
            <person name="Grigoriev I."/>
        </authorList>
    </citation>
    <scope>NUCLEOTIDE SEQUENCE</scope>
    <source>
        <strain evidence="3">CBS 473.64</strain>
    </source>
</reference>
<accession>A0A6A6RK57</accession>